<evidence type="ECO:0000313" key="3">
    <source>
        <dbReference type="Proteomes" id="UP000583556"/>
    </source>
</evidence>
<protein>
    <submittedName>
        <fullName evidence="2">Uncharacterized protein</fullName>
    </submittedName>
</protein>
<keyword evidence="3" id="KW-1185">Reference proteome</keyword>
<gene>
    <name evidence="2" type="ORF">HHL27_18035</name>
</gene>
<sequence>MSGSNHTKAFPDLISIDAWHSEAADLDGRSLHIDASFSEAKIGEEADSKIRFSLRLKKADVVFTTSPTSQVAIIQRSVAREISSIGVTEITQERQSKNDFDAGGTISASPKPSASARLAASTSLNSEMTAKTHLTRDVGEIDWRHKKDADGNHCWSVSSAVGNNLIGKPWDPINQPRLAFRKKGSISDLEDPLRVRIICRREDFEIGSLELKNTSAVEKIRAGSHRNRIVAAEAAIRFILEQEGLDHTDISEKFSKIVLGESIVFPED</sequence>
<accession>A0A7Y0BSG0</accession>
<reference evidence="2 3" key="1">
    <citation type="submission" date="2020-04" db="EMBL/GenBank/DDBJ databases">
        <title>Novosphingobium sp. TW-4 isolated from soil.</title>
        <authorList>
            <person name="Dahal R.H."/>
            <person name="Chaudhary D.K."/>
        </authorList>
    </citation>
    <scope>NUCLEOTIDE SEQUENCE [LARGE SCALE GENOMIC DNA]</scope>
    <source>
        <strain evidence="2 3">TW-4</strain>
    </source>
</reference>
<comment type="caution">
    <text evidence="2">The sequence shown here is derived from an EMBL/GenBank/DDBJ whole genome shotgun (WGS) entry which is preliminary data.</text>
</comment>
<proteinExistence type="predicted"/>
<name>A0A7Y0BSG0_9SPHN</name>
<evidence type="ECO:0000313" key="2">
    <source>
        <dbReference type="EMBL" id="NML95578.1"/>
    </source>
</evidence>
<dbReference type="EMBL" id="JABBGM010000010">
    <property type="protein sequence ID" value="NML95578.1"/>
    <property type="molecule type" value="Genomic_DNA"/>
</dbReference>
<organism evidence="2 3">
    <name type="scientific">Novosphingobium olei</name>
    <dbReference type="NCBI Taxonomy" id="2728851"/>
    <lineage>
        <taxon>Bacteria</taxon>
        <taxon>Pseudomonadati</taxon>
        <taxon>Pseudomonadota</taxon>
        <taxon>Alphaproteobacteria</taxon>
        <taxon>Sphingomonadales</taxon>
        <taxon>Sphingomonadaceae</taxon>
        <taxon>Novosphingobium</taxon>
    </lineage>
</organism>
<dbReference type="Proteomes" id="UP000583556">
    <property type="component" value="Unassembled WGS sequence"/>
</dbReference>
<dbReference type="AlphaFoldDB" id="A0A7Y0BSG0"/>
<feature type="region of interest" description="Disordered" evidence="1">
    <location>
        <begin position="96"/>
        <end position="117"/>
    </location>
</feature>
<evidence type="ECO:0000256" key="1">
    <source>
        <dbReference type="SAM" id="MobiDB-lite"/>
    </source>
</evidence>
<dbReference type="RefSeq" id="WP_169494775.1">
    <property type="nucleotide sequence ID" value="NZ_JABBGM010000010.1"/>
</dbReference>